<evidence type="ECO:0000256" key="1">
    <source>
        <dbReference type="SAM" id="MobiDB-lite"/>
    </source>
</evidence>
<protein>
    <submittedName>
        <fullName evidence="2">Uncharacterized protein</fullName>
    </submittedName>
</protein>
<dbReference type="AlphaFoldDB" id="A0A167LVZ2"/>
<accession>A0A167LVZ2</accession>
<gene>
    <name evidence="2" type="ORF">CALVIDRAFT_564349</name>
</gene>
<keyword evidence="3" id="KW-1185">Reference proteome</keyword>
<dbReference type="EMBL" id="KV417286">
    <property type="protein sequence ID" value="KZO96083.1"/>
    <property type="molecule type" value="Genomic_DNA"/>
</dbReference>
<organism evidence="2 3">
    <name type="scientific">Calocera viscosa (strain TUFC12733)</name>
    <dbReference type="NCBI Taxonomy" id="1330018"/>
    <lineage>
        <taxon>Eukaryota</taxon>
        <taxon>Fungi</taxon>
        <taxon>Dikarya</taxon>
        <taxon>Basidiomycota</taxon>
        <taxon>Agaricomycotina</taxon>
        <taxon>Dacrymycetes</taxon>
        <taxon>Dacrymycetales</taxon>
        <taxon>Dacrymycetaceae</taxon>
        <taxon>Calocera</taxon>
    </lineage>
</organism>
<dbReference type="STRING" id="1330018.A0A167LVZ2"/>
<sequence>MAECEARVTKPMLAVGSGNSTTDEGSIGLGAAPTPSRRASPEQANDVVARGMQKNVGFGRYNYTTHFGLRLWKTPVADTATTPSTELAAHAGTVDTPLRLRESALCLRESPIAVTAITTDSDSASSAVSESSSSPPSNPSNDTSDSGNTAAAVPECAVVAVAASGRALASSREQELINCHTDTIPASPPPSYIPLLGTSSADFSRTEISSTTSTDSSSTNSSSTNSSSTNSSSTNSSSTNSFLEDDRIPATPELLPTYKRWEDIPPIYATLRVPKLPQASHSHSPSPPASPAPKYTHSLRGDPPLPTPSLSSTLPPSPPPSPTPRQVSNRTPFSARYILDDDVMEAAARVEARKLLDKEKEMAKAPTPSRVSNRAPFSARYILDDDVMEAAARVEARKLLDKEKEMAKAPTPRQVSNRAPFSARYILDDDVMEAAARVEARKLLDKEKEMAKAPTPRRVSNRAPFSARYVLDDDVMEAAAR</sequence>
<name>A0A167LVZ2_CALVF</name>
<evidence type="ECO:0000313" key="2">
    <source>
        <dbReference type="EMBL" id="KZO96083.1"/>
    </source>
</evidence>
<feature type="region of interest" description="Disordered" evidence="1">
    <location>
        <begin position="204"/>
        <end position="248"/>
    </location>
</feature>
<reference evidence="2 3" key="1">
    <citation type="journal article" date="2016" name="Mol. Biol. Evol.">
        <title>Comparative Genomics of Early-Diverging Mushroom-Forming Fungi Provides Insights into the Origins of Lignocellulose Decay Capabilities.</title>
        <authorList>
            <person name="Nagy L.G."/>
            <person name="Riley R."/>
            <person name="Tritt A."/>
            <person name="Adam C."/>
            <person name="Daum C."/>
            <person name="Floudas D."/>
            <person name="Sun H."/>
            <person name="Yadav J.S."/>
            <person name="Pangilinan J."/>
            <person name="Larsson K.H."/>
            <person name="Matsuura K."/>
            <person name="Barry K."/>
            <person name="Labutti K."/>
            <person name="Kuo R."/>
            <person name="Ohm R.A."/>
            <person name="Bhattacharya S.S."/>
            <person name="Shirouzu T."/>
            <person name="Yoshinaga Y."/>
            <person name="Martin F.M."/>
            <person name="Grigoriev I.V."/>
            <person name="Hibbett D.S."/>
        </authorList>
    </citation>
    <scope>NUCLEOTIDE SEQUENCE [LARGE SCALE GENOMIC DNA]</scope>
    <source>
        <strain evidence="2 3">TUFC12733</strain>
    </source>
</reference>
<feature type="non-terminal residue" evidence="2">
    <location>
        <position position="481"/>
    </location>
</feature>
<feature type="region of interest" description="Disordered" evidence="1">
    <location>
        <begin position="1"/>
        <end position="41"/>
    </location>
</feature>
<evidence type="ECO:0000313" key="3">
    <source>
        <dbReference type="Proteomes" id="UP000076738"/>
    </source>
</evidence>
<feature type="compositionally biased region" description="Low complexity" evidence="1">
    <location>
        <begin position="209"/>
        <end position="241"/>
    </location>
</feature>
<dbReference type="Proteomes" id="UP000076738">
    <property type="component" value="Unassembled WGS sequence"/>
</dbReference>
<proteinExistence type="predicted"/>
<feature type="region of interest" description="Disordered" evidence="1">
    <location>
        <begin position="276"/>
        <end position="331"/>
    </location>
</feature>
<feature type="region of interest" description="Disordered" evidence="1">
    <location>
        <begin position="118"/>
        <end position="149"/>
    </location>
</feature>